<dbReference type="Gene3D" id="3.80.10.10">
    <property type="entry name" value="Ribonuclease Inhibitor"/>
    <property type="match status" value="1"/>
</dbReference>
<organism evidence="1 2">
    <name type="scientific">Phytophthora palmivora</name>
    <dbReference type="NCBI Taxonomy" id="4796"/>
    <lineage>
        <taxon>Eukaryota</taxon>
        <taxon>Sar</taxon>
        <taxon>Stramenopiles</taxon>
        <taxon>Oomycota</taxon>
        <taxon>Peronosporomycetes</taxon>
        <taxon>Peronosporales</taxon>
        <taxon>Peronosporaceae</taxon>
        <taxon>Phytophthora</taxon>
    </lineage>
</organism>
<dbReference type="Proteomes" id="UP000237271">
    <property type="component" value="Unassembled WGS sequence"/>
</dbReference>
<accession>A0A2P4WYM8</accession>
<gene>
    <name evidence="1" type="ORF">PHPALM_36951</name>
</gene>
<evidence type="ECO:0000313" key="1">
    <source>
        <dbReference type="EMBL" id="POM58404.1"/>
    </source>
</evidence>
<protein>
    <submittedName>
        <fullName evidence="1">Multidrug transporter</fullName>
    </submittedName>
</protein>
<dbReference type="OrthoDB" id="120976at2759"/>
<comment type="caution">
    <text evidence="1">The sequence shown here is derived from an EMBL/GenBank/DDBJ whole genome shotgun (WGS) entry which is preliminary data.</text>
</comment>
<proteinExistence type="predicted"/>
<dbReference type="SUPFAM" id="SSF52047">
    <property type="entry name" value="RNI-like"/>
    <property type="match status" value="1"/>
</dbReference>
<dbReference type="EMBL" id="NCKW01020253">
    <property type="protein sequence ID" value="POM58404.1"/>
    <property type="molecule type" value="Genomic_DNA"/>
</dbReference>
<dbReference type="AlphaFoldDB" id="A0A2P4WYM8"/>
<reference evidence="1 2" key="1">
    <citation type="journal article" date="2017" name="Genome Biol. Evol.">
        <title>Phytophthora megakarya and P. palmivora, closely related causal agents of cacao black pod rot, underwent increases in genome sizes and gene numbers by different mechanisms.</title>
        <authorList>
            <person name="Ali S.S."/>
            <person name="Shao J."/>
            <person name="Lary D.J."/>
            <person name="Kronmiller B."/>
            <person name="Shen D."/>
            <person name="Strem M.D."/>
            <person name="Amoako-Attah I."/>
            <person name="Akrofi A.Y."/>
            <person name="Begoude B.A."/>
            <person name="Ten Hoopen G.M."/>
            <person name="Coulibaly K."/>
            <person name="Kebe B.I."/>
            <person name="Melnick R.L."/>
            <person name="Guiltinan M.J."/>
            <person name="Tyler B.M."/>
            <person name="Meinhardt L.W."/>
            <person name="Bailey B.A."/>
        </authorList>
    </citation>
    <scope>NUCLEOTIDE SEQUENCE [LARGE SCALE GENOMIC DNA]</scope>
    <source>
        <strain evidence="2">sbr112.9</strain>
    </source>
</reference>
<evidence type="ECO:0000313" key="2">
    <source>
        <dbReference type="Proteomes" id="UP000237271"/>
    </source>
</evidence>
<sequence length="207" mass="22990">MILRLHLAVTQLLSGPEKQLIYSYDLSRLDVFEAQAFLQSINKWCAKVERKRRRGQLVSTKVDQVMTSYLRYVLLPLTEKQLDAPFRELEIALGLAPAPMLQLRPTIPSVKPRRKWVSGADVVNASIDGDSILPVVVSPEVMLQDEIMCYRLPVASVGCGIIANMLQHSSSLMKLRLNNCQIADAGAIFLASGIRVCLGDIGTKSFH</sequence>
<dbReference type="InterPro" id="IPR032675">
    <property type="entry name" value="LRR_dom_sf"/>
</dbReference>
<keyword evidence="2" id="KW-1185">Reference proteome</keyword>
<name>A0A2P4WYM8_9STRA</name>